<dbReference type="PROSITE" id="PS51819">
    <property type="entry name" value="VOC"/>
    <property type="match status" value="1"/>
</dbReference>
<proteinExistence type="predicted"/>
<dbReference type="Gene3D" id="3.10.180.10">
    <property type="entry name" value="2,3-Dihydroxybiphenyl 1,2-Dioxygenase, domain 1"/>
    <property type="match status" value="2"/>
</dbReference>
<dbReference type="EMBL" id="JBBKAM010000002">
    <property type="protein sequence ID" value="MEJ8644251.1"/>
    <property type="molecule type" value="Genomic_DNA"/>
</dbReference>
<evidence type="ECO:0000259" key="2">
    <source>
        <dbReference type="PROSITE" id="PS51819"/>
    </source>
</evidence>
<dbReference type="PANTHER" id="PTHR33993:SF10">
    <property type="entry name" value="CONSERVED PROTEIN"/>
    <property type="match status" value="1"/>
</dbReference>
<protein>
    <submittedName>
        <fullName evidence="3">VOC family protein</fullName>
    </submittedName>
</protein>
<dbReference type="PANTHER" id="PTHR33993">
    <property type="entry name" value="GLYOXALASE-RELATED"/>
    <property type="match status" value="1"/>
</dbReference>
<dbReference type="InterPro" id="IPR029068">
    <property type="entry name" value="Glyas_Bleomycin-R_OHBP_Dase"/>
</dbReference>
<organism evidence="3 4">
    <name type="scientific">Streptomyces caledonius</name>
    <dbReference type="NCBI Taxonomy" id="3134107"/>
    <lineage>
        <taxon>Bacteria</taxon>
        <taxon>Bacillati</taxon>
        <taxon>Actinomycetota</taxon>
        <taxon>Actinomycetes</taxon>
        <taxon>Kitasatosporales</taxon>
        <taxon>Streptomycetaceae</taxon>
        <taxon>Streptomyces</taxon>
    </lineage>
</organism>
<dbReference type="Proteomes" id="UP001382904">
    <property type="component" value="Unassembled WGS sequence"/>
</dbReference>
<sequence length="297" mass="31203">MARDPAASQAFYGAVLGWEFGPARLGDGFTVGFSDGIPVAGVGALPPTFTIPVAWTPYFAVDDAGVTAARILERSGTVAVGPLSFGTGRAALAADVDGAVFGIWQGDAIPDWGMGGEAAPAWLELRTRNAFEAAIFYGEVLEWACEHAGCCEVAYVEENDHILLRHAGRTVARLRGGALAAAPDPHVRPRWHAHFRVPDLETAVKTAVGLGGGTLSGTGRTPSPGRSPCGTRRCAVRHRRPGRSRPALTDPTDPADPTPPTRPTPSGRPPGGAVACSRRAERPARAARRRSAARPRR</sequence>
<dbReference type="Pfam" id="PF18029">
    <property type="entry name" value="Glyoxalase_6"/>
    <property type="match status" value="1"/>
</dbReference>
<feature type="compositionally biased region" description="Basic residues" evidence="1">
    <location>
        <begin position="285"/>
        <end position="297"/>
    </location>
</feature>
<keyword evidence="4" id="KW-1185">Reference proteome</keyword>
<accession>A0ABU8U8P1</accession>
<reference evidence="3 4" key="1">
    <citation type="submission" date="2024-03" db="EMBL/GenBank/DDBJ databases">
        <title>Novel Streptomyces species of biotechnological and ecological value are a feature of Machair soil.</title>
        <authorList>
            <person name="Prole J.R."/>
            <person name="Goodfellow M."/>
            <person name="Allenby N."/>
            <person name="Ward A.C."/>
        </authorList>
    </citation>
    <scope>NUCLEOTIDE SEQUENCE [LARGE SCALE GENOMIC DNA]</scope>
    <source>
        <strain evidence="3 4">MS1.HAVA.3</strain>
    </source>
</reference>
<evidence type="ECO:0000313" key="3">
    <source>
        <dbReference type="EMBL" id="MEJ8644251.1"/>
    </source>
</evidence>
<evidence type="ECO:0000313" key="4">
    <source>
        <dbReference type="Proteomes" id="UP001382904"/>
    </source>
</evidence>
<dbReference type="SUPFAM" id="SSF54593">
    <property type="entry name" value="Glyoxalase/Bleomycin resistance protein/Dihydroxybiphenyl dioxygenase"/>
    <property type="match status" value="2"/>
</dbReference>
<dbReference type="InterPro" id="IPR041581">
    <property type="entry name" value="Glyoxalase_6"/>
</dbReference>
<dbReference type="CDD" id="cd07247">
    <property type="entry name" value="SgaA_N_like"/>
    <property type="match status" value="1"/>
</dbReference>
<feature type="compositionally biased region" description="Pro residues" evidence="1">
    <location>
        <begin position="254"/>
        <end position="268"/>
    </location>
</feature>
<gene>
    <name evidence="3" type="ORF">WKI68_28930</name>
</gene>
<dbReference type="InterPro" id="IPR037523">
    <property type="entry name" value="VOC_core"/>
</dbReference>
<feature type="region of interest" description="Disordered" evidence="1">
    <location>
        <begin position="210"/>
        <end position="297"/>
    </location>
</feature>
<feature type="domain" description="VOC" evidence="2">
    <location>
        <begin position="1"/>
        <end position="106"/>
    </location>
</feature>
<dbReference type="InterPro" id="IPR052164">
    <property type="entry name" value="Anthracycline_SecMetBiosynth"/>
</dbReference>
<feature type="compositionally biased region" description="Basic residues" evidence="1">
    <location>
        <begin position="234"/>
        <end position="243"/>
    </location>
</feature>
<comment type="caution">
    <text evidence="3">The sequence shown here is derived from an EMBL/GenBank/DDBJ whole genome shotgun (WGS) entry which is preliminary data.</text>
</comment>
<name>A0ABU8U8P1_9ACTN</name>
<evidence type="ECO:0000256" key="1">
    <source>
        <dbReference type="SAM" id="MobiDB-lite"/>
    </source>
</evidence>